<dbReference type="GO" id="GO:0016740">
    <property type="term" value="F:transferase activity"/>
    <property type="evidence" value="ECO:0007669"/>
    <property type="project" value="UniProtKB-KW"/>
</dbReference>
<evidence type="ECO:0000313" key="2">
    <source>
        <dbReference type="EMBL" id="KAB8196742.1"/>
    </source>
</evidence>
<protein>
    <submittedName>
        <fullName evidence="2">Phosphotransferase</fullName>
    </submittedName>
</protein>
<reference evidence="2 3" key="1">
    <citation type="submission" date="2019-10" db="EMBL/GenBank/DDBJ databases">
        <title>Nonomuraea sp. nov., isolated from Phyllanthus amarus.</title>
        <authorList>
            <person name="Klykleung N."/>
            <person name="Tanasupawat S."/>
        </authorList>
    </citation>
    <scope>NUCLEOTIDE SEQUENCE [LARGE SCALE GENOMIC DNA]</scope>
    <source>
        <strain evidence="2 3">PA1-10</strain>
    </source>
</reference>
<gene>
    <name evidence="2" type="ORF">FH608_008555</name>
</gene>
<dbReference type="Gene3D" id="3.90.1200.10">
    <property type="match status" value="1"/>
</dbReference>
<name>A0A5C4WVP3_9ACTN</name>
<dbReference type="Pfam" id="PF01636">
    <property type="entry name" value="APH"/>
    <property type="match status" value="1"/>
</dbReference>
<accession>A0A5C4WVP3</accession>
<feature type="domain" description="Aminoglycoside phosphotransferase" evidence="1">
    <location>
        <begin position="17"/>
        <end position="246"/>
    </location>
</feature>
<dbReference type="AlphaFoldDB" id="A0A5C4WVP3"/>
<evidence type="ECO:0000313" key="3">
    <source>
        <dbReference type="Proteomes" id="UP000312512"/>
    </source>
</evidence>
<evidence type="ECO:0000259" key="1">
    <source>
        <dbReference type="Pfam" id="PF01636"/>
    </source>
</evidence>
<dbReference type="Proteomes" id="UP000312512">
    <property type="component" value="Unassembled WGS sequence"/>
</dbReference>
<organism evidence="2 3">
    <name type="scientific">Nonomuraea phyllanthi</name>
    <dbReference type="NCBI Taxonomy" id="2219224"/>
    <lineage>
        <taxon>Bacteria</taxon>
        <taxon>Bacillati</taxon>
        <taxon>Actinomycetota</taxon>
        <taxon>Actinomycetes</taxon>
        <taxon>Streptosporangiales</taxon>
        <taxon>Streptosporangiaceae</taxon>
        <taxon>Nonomuraea</taxon>
    </lineage>
</organism>
<comment type="caution">
    <text evidence="2">The sequence shown here is derived from an EMBL/GenBank/DDBJ whole genome shotgun (WGS) entry which is preliminary data.</text>
</comment>
<dbReference type="SUPFAM" id="SSF56112">
    <property type="entry name" value="Protein kinase-like (PK-like)"/>
    <property type="match status" value="1"/>
</dbReference>
<dbReference type="RefSeq" id="WP_139629803.1">
    <property type="nucleotide sequence ID" value="NZ_VDLX02000002.1"/>
</dbReference>
<dbReference type="InterPro" id="IPR011009">
    <property type="entry name" value="Kinase-like_dom_sf"/>
</dbReference>
<dbReference type="InterPro" id="IPR002575">
    <property type="entry name" value="Aminoglycoside_PTrfase"/>
</dbReference>
<dbReference type="OrthoDB" id="334783at2"/>
<keyword evidence="2" id="KW-0808">Transferase</keyword>
<proteinExistence type="predicted"/>
<keyword evidence="3" id="KW-1185">Reference proteome</keyword>
<sequence length="296" mass="31405">MMEGLAELLAARGVTRLEPLGSGLEFSVFRGRMGGAEVAVRVAGRRCDSNANDPLVDTRALLVQERRLARFVLARGLPAAAPLDLILSSSPDVPDILVSAYVPDDGSPLDPYRLGGVLARLHALAPPGPPLVAAEGMPAARLLVRRVLRRWAEVGRLRQDWPAAPPGSVLAAAAAALGEGSLLHLDVRRPNVRCRAGEVSALLDWSNALRGDPVLEFGRLGEYARLPDNGLDLDALRAGYGEPPPDGDAPALLCRLDAALMLALVFLSEAPDAARGDAAADRVLELYERLRPRALG</sequence>
<dbReference type="EMBL" id="VDLX02000002">
    <property type="protein sequence ID" value="KAB8196742.1"/>
    <property type="molecule type" value="Genomic_DNA"/>
</dbReference>